<protein>
    <submittedName>
        <fullName evidence="2">Uncharacterized protein</fullName>
    </submittedName>
</protein>
<evidence type="ECO:0000256" key="1">
    <source>
        <dbReference type="SAM" id="MobiDB-lite"/>
    </source>
</evidence>
<gene>
    <name evidence="2" type="ORF">IMG5_148700</name>
</gene>
<dbReference type="GeneID" id="14905908"/>
<dbReference type="Proteomes" id="UP000008983">
    <property type="component" value="Unassembled WGS sequence"/>
</dbReference>
<feature type="non-terminal residue" evidence="2">
    <location>
        <position position="1"/>
    </location>
</feature>
<dbReference type="OrthoDB" id="285940at2759"/>
<reference evidence="2 3" key="1">
    <citation type="submission" date="2011-07" db="EMBL/GenBank/DDBJ databases">
        <authorList>
            <person name="Coyne R."/>
            <person name="Brami D."/>
            <person name="Johnson J."/>
            <person name="Hostetler J."/>
            <person name="Hannick L."/>
            <person name="Clark T."/>
            <person name="Cassidy-Hanley D."/>
            <person name="Inman J."/>
        </authorList>
    </citation>
    <scope>NUCLEOTIDE SEQUENCE [LARGE SCALE GENOMIC DNA]</scope>
    <source>
        <strain evidence="2 3">G5</strain>
    </source>
</reference>
<dbReference type="AlphaFoldDB" id="G0QYC5"/>
<organism evidence="2 3">
    <name type="scientific">Ichthyophthirius multifiliis</name>
    <name type="common">White spot disease agent</name>
    <name type="synonym">Ich</name>
    <dbReference type="NCBI Taxonomy" id="5932"/>
    <lineage>
        <taxon>Eukaryota</taxon>
        <taxon>Sar</taxon>
        <taxon>Alveolata</taxon>
        <taxon>Ciliophora</taxon>
        <taxon>Intramacronucleata</taxon>
        <taxon>Oligohymenophorea</taxon>
        <taxon>Hymenostomatida</taxon>
        <taxon>Ophryoglenina</taxon>
        <taxon>Ichthyophthirius</taxon>
    </lineage>
</organism>
<evidence type="ECO:0000313" key="3">
    <source>
        <dbReference type="Proteomes" id="UP000008983"/>
    </source>
</evidence>
<sequence>NYKKRVDNFVINMIDNPIITIDYKGPTAHKIRDEFPEKFLKDPQVYIKGFKYEKDRIKESIEKNSDLDYMPNLTVANHQFRERQTDKEIQPDMRFTAKTSLERIEQLLKDHMQSQVENIDFSKMKNKKQQKQNEKSNEKKSAWDKNKEQAQQLAKKLLPSLHNKTHFNAAQLLYNNQPCNKFNTIIIYIKNIACLCDKLTQSQQTLTLKPLLMENQQFQDEVQSVKKNQQKKNVNFLGDDITDKTQQIQKLSQDDQKEINKDDQKADQLEAFNPVETSKQILLLCNVIRNKNHKTKTLKMGDGHLISTLQKSVSQVYQEIYHKTIKFPKIYQ</sequence>
<feature type="compositionally biased region" description="Basic and acidic residues" evidence="1">
    <location>
        <begin position="131"/>
        <end position="148"/>
    </location>
</feature>
<dbReference type="OMA" id="NNEMETF"/>
<feature type="region of interest" description="Disordered" evidence="1">
    <location>
        <begin position="118"/>
        <end position="149"/>
    </location>
</feature>
<name>G0QYC5_ICHMU</name>
<proteinExistence type="predicted"/>
<dbReference type="InParanoid" id="G0QYC5"/>
<evidence type="ECO:0000313" key="2">
    <source>
        <dbReference type="EMBL" id="EGR29788.1"/>
    </source>
</evidence>
<dbReference type="RefSeq" id="XP_004031024.1">
    <property type="nucleotide sequence ID" value="XM_004030976.1"/>
</dbReference>
<keyword evidence="3" id="KW-1185">Reference proteome</keyword>
<accession>G0QYC5</accession>
<dbReference type="EMBL" id="GL984106">
    <property type="protein sequence ID" value="EGR29788.1"/>
    <property type="molecule type" value="Genomic_DNA"/>
</dbReference>
<dbReference type="eggNOG" id="ENOG502SKWC">
    <property type="taxonomic scope" value="Eukaryota"/>
</dbReference>